<dbReference type="EMBL" id="CP024621">
    <property type="protein sequence ID" value="QHD49702.1"/>
    <property type="molecule type" value="Genomic_DNA"/>
</dbReference>
<evidence type="ECO:0000256" key="4">
    <source>
        <dbReference type="ARBA" id="ARBA00022840"/>
    </source>
</evidence>
<dbReference type="InterPro" id="IPR001650">
    <property type="entry name" value="Helicase_C-like"/>
</dbReference>
<dbReference type="CDD" id="cd17990">
    <property type="entry name" value="DEXHc_HrpB"/>
    <property type="match status" value="1"/>
</dbReference>
<dbReference type="PANTHER" id="PTHR43519">
    <property type="entry name" value="ATP-DEPENDENT RNA HELICASE HRPB"/>
    <property type="match status" value="1"/>
</dbReference>
<sequence>MSTSLPIDQHLTALECALADQTRLILVAQPGAGKTTRVPLRLLESDWAKGQRLLLLEPRRVAAKLAATFMADQLNERVGETVGYRMRGDSQIGPHTRLEVVTQGVLTRMLQEDPLLEGVAGIIFDEFHERSIEADLGLALALDVQESVRDDFRLLVMSATLDVTALTRVLGSETPVIESQGRAFSVETHYRPLATSESLTAAALRVIHEALSRPVSQDILVILPGVAEISQLVAAVDGSALDVEALPLHGRLPLDAQQAAMRPHGARQRVIVSTAIAESSVTIDGVNCVIDAGLERVPLFNSRTGLTKLTTRRVNKASADQRRGRAGRQQPGTCYRLWAAEQPLVGYAEPEILQADLSKLALELALWGVREPDELSWVTSPPEGAWRTAQDLLKRLCLRVPNGGLTPLGKQSAALALTPRLAAMLLGARTLQATPLACALAALLEGRERIQGSLRDALVQRLRQPSAFPQWHREATRLSRLMETKLPLEIDLEPLGALLCLAYPDRIAQCMSPGRFKLANGKTATLPENHSLAQQAWLVAVALESATSDARMYLAEPITLATLESLYPDTQQWEERIRWSEEQGKLVGDAVQRHGELILASRPLQQLSAEAMEQALLTALRQRPHLVMTDNVRQCQGRMALLSRIWPEQWPDWSETVLLGTLDIWLAPYVVGLTRLAQVEKLPFHTCLLNTLAWEQQQQMERLVPTALTAPSGNTVDLDYAPCRIEEQSPILALKLQEAFGWQHTPTVVDGRVPITLHLLSPARRPLQVTQDLQSFWVNGYPEVRKEMRGRYPKHPWPEDPLSAQATALTKRRKG</sequence>
<dbReference type="Gene3D" id="3.40.50.300">
    <property type="entry name" value="P-loop containing nucleotide triphosphate hydrolases"/>
    <property type="match status" value="2"/>
</dbReference>
<dbReference type="OrthoDB" id="9805617at2"/>
<dbReference type="PROSITE" id="PS51194">
    <property type="entry name" value="HELICASE_CTER"/>
    <property type="match status" value="1"/>
</dbReference>
<dbReference type="InterPro" id="IPR011545">
    <property type="entry name" value="DEAD/DEAH_box_helicase_dom"/>
</dbReference>
<dbReference type="AlphaFoldDB" id="A0A857GKB7"/>
<dbReference type="Pfam" id="PF08482">
    <property type="entry name" value="HrpB_C"/>
    <property type="match status" value="1"/>
</dbReference>
<feature type="domain" description="Helicase ATP-binding" evidence="6">
    <location>
        <begin position="15"/>
        <end position="179"/>
    </location>
</feature>
<dbReference type="GO" id="GO:0004386">
    <property type="term" value="F:helicase activity"/>
    <property type="evidence" value="ECO:0007669"/>
    <property type="project" value="UniProtKB-KW"/>
</dbReference>
<dbReference type="NCBIfam" id="TIGR01970">
    <property type="entry name" value="DEAH_box_HrpB"/>
    <property type="match status" value="1"/>
</dbReference>
<dbReference type="GO" id="GO:0016787">
    <property type="term" value="F:hydrolase activity"/>
    <property type="evidence" value="ECO:0007669"/>
    <property type="project" value="UniProtKB-KW"/>
</dbReference>
<keyword evidence="1" id="KW-0547">Nucleotide-binding</keyword>
<accession>A0A857GKB7</accession>
<dbReference type="InterPro" id="IPR013689">
    <property type="entry name" value="RNA_helicase_ATP-dep_HrpB_C"/>
</dbReference>
<dbReference type="Gene3D" id="1.20.120.1080">
    <property type="match status" value="1"/>
</dbReference>
<dbReference type="Proteomes" id="UP000463949">
    <property type="component" value="Chromosome"/>
</dbReference>
<dbReference type="CDD" id="cd18791">
    <property type="entry name" value="SF2_C_RHA"/>
    <property type="match status" value="1"/>
</dbReference>
<name>A0A857GKB7_9GAMM</name>
<evidence type="ECO:0000256" key="5">
    <source>
        <dbReference type="SAM" id="MobiDB-lite"/>
    </source>
</evidence>
<evidence type="ECO:0000256" key="2">
    <source>
        <dbReference type="ARBA" id="ARBA00022801"/>
    </source>
</evidence>
<dbReference type="FunFam" id="3.40.50.300:FF:002125">
    <property type="entry name" value="ATP-dependent helicase HrpB"/>
    <property type="match status" value="1"/>
</dbReference>
<dbReference type="RefSeq" id="WP_159342019.1">
    <property type="nucleotide sequence ID" value="NZ_CP024621.1"/>
</dbReference>
<protein>
    <submittedName>
        <fullName evidence="8">ATP-dependent helicase HrpB</fullName>
    </submittedName>
</protein>
<keyword evidence="2" id="KW-0378">Hydrolase</keyword>
<evidence type="ECO:0000259" key="7">
    <source>
        <dbReference type="PROSITE" id="PS51194"/>
    </source>
</evidence>
<dbReference type="InterPro" id="IPR049614">
    <property type="entry name" value="HrpB_DEXH"/>
</dbReference>
<dbReference type="SMART" id="SM00490">
    <property type="entry name" value="HELICc"/>
    <property type="match status" value="1"/>
</dbReference>
<feature type="region of interest" description="Disordered" evidence="5">
    <location>
        <begin position="791"/>
        <end position="815"/>
    </location>
</feature>
<reference evidence="8 9" key="1">
    <citation type="submission" date="2017-10" db="EMBL/GenBank/DDBJ databases">
        <title>Coral associated bacteria.</title>
        <authorList>
            <person name="Wang X."/>
        </authorList>
    </citation>
    <scope>NUCLEOTIDE SEQUENCE [LARGE SCALE GENOMIC DNA]</scope>
    <source>
        <strain evidence="8 9">SCSIO 43005</strain>
    </source>
</reference>
<evidence type="ECO:0000256" key="1">
    <source>
        <dbReference type="ARBA" id="ARBA00022741"/>
    </source>
</evidence>
<feature type="domain" description="Helicase C-terminal" evidence="7">
    <location>
        <begin position="206"/>
        <end position="368"/>
    </location>
</feature>
<dbReference type="GO" id="GO:0003676">
    <property type="term" value="F:nucleic acid binding"/>
    <property type="evidence" value="ECO:0007669"/>
    <property type="project" value="InterPro"/>
</dbReference>
<evidence type="ECO:0000259" key="6">
    <source>
        <dbReference type="PROSITE" id="PS51192"/>
    </source>
</evidence>
<dbReference type="PROSITE" id="PS51192">
    <property type="entry name" value="HELICASE_ATP_BIND_1"/>
    <property type="match status" value="1"/>
</dbReference>
<proteinExistence type="predicted"/>
<dbReference type="SUPFAM" id="SSF52540">
    <property type="entry name" value="P-loop containing nucleoside triphosphate hydrolases"/>
    <property type="match status" value="1"/>
</dbReference>
<evidence type="ECO:0000313" key="9">
    <source>
        <dbReference type="Proteomes" id="UP000463949"/>
    </source>
</evidence>
<dbReference type="PANTHER" id="PTHR43519:SF1">
    <property type="entry name" value="ATP-DEPENDENT RNA HELICASE HRPB"/>
    <property type="match status" value="1"/>
</dbReference>
<dbReference type="KEGG" id="hmd:CTT34_08390"/>
<evidence type="ECO:0000313" key="8">
    <source>
        <dbReference type="EMBL" id="QHD49702.1"/>
    </source>
</evidence>
<gene>
    <name evidence="8" type="primary">hrpB</name>
    <name evidence="8" type="ORF">CTT34_08390</name>
</gene>
<dbReference type="InterPro" id="IPR014001">
    <property type="entry name" value="Helicase_ATP-bd"/>
</dbReference>
<dbReference type="Pfam" id="PF00270">
    <property type="entry name" value="DEAD"/>
    <property type="match status" value="1"/>
</dbReference>
<keyword evidence="3 8" id="KW-0347">Helicase</keyword>
<dbReference type="PIRSF" id="PIRSF005496">
    <property type="entry name" value="ATP_hel_hrpB"/>
    <property type="match status" value="1"/>
</dbReference>
<dbReference type="InterPro" id="IPR010225">
    <property type="entry name" value="HrpB"/>
</dbReference>
<organism evidence="8 9">
    <name type="scientific">Vreelandella aquamarina</name>
    <dbReference type="NCBI Taxonomy" id="77097"/>
    <lineage>
        <taxon>Bacteria</taxon>
        <taxon>Pseudomonadati</taxon>
        <taxon>Pseudomonadota</taxon>
        <taxon>Gammaproteobacteria</taxon>
        <taxon>Oceanospirillales</taxon>
        <taxon>Halomonadaceae</taxon>
        <taxon>Vreelandella</taxon>
    </lineage>
</organism>
<keyword evidence="4" id="KW-0067">ATP-binding</keyword>
<dbReference type="Pfam" id="PF00271">
    <property type="entry name" value="Helicase_C"/>
    <property type="match status" value="1"/>
</dbReference>
<dbReference type="InterPro" id="IPR027417">
    <property type="entry name" value="P-loop_NTPase"/>
</dbReference>
<evidence type="ECO:0000256" key="3">
    <source>
        <dbReference type="ARBA" id="ARBA00022806"/>
    </source>
</evidence>
<dbReference type="SMART" id="SM00487">
    <property type="entry name" value="DEXDc"/>
    <property type="match status" value="1"/>
</dbReference>
<dbReference type="GO" id="GO:0005524">
    <property type="term" value="F:ATP binding"/>
    <property type="evidence" value="ECO:0007669"/>
    <property type="project" value="UniProtKB-KW"/>
</dbReference>